<protein>
    <recommendedName>
        <fullName evidence="2">G-patch domain-containing protein</fullName>
    </recommendedName>
</protein>
<name>A0A6G1JMF8_9PLEO</name>
<dbReference type="InterPro" id="IPR000467">
    <property type="entry name" value="G_patch_dom"/>
</dbReference>
<dbReference type="InterPro" id="IPR039146">
    <property type="entry name" value="GPANK1"/>
</dbReference>
<dbReference type="PANTHER" id="PTHR20923">
    <property type="entry name" value="BAT4 PROTEIN-RELATED"/>
    <property type="match status" value="1"/>
</dbReference>
<dbReference type="GO" id="GO:0003676">
    <property type="term" value="F:nucleic acid binding"/>
    <property type="evidence" value="ECO:0007669"/>
    <property type="project" value="InterPro"/>
</dbReference>
<dbReference type="AlphaFoldDB" id="A0A6G1JMF8"/>
<feature type="domain" description="G-patch" evidence="2">
    <location>
        <begin position="141"/>
        <end position="189"/>
    </location>
</feature>
<evidence type="ECO:0000313" key="4">
    <source>
        <dbReference type="Proteomes" id="UP000799291"/>
    </source>
</evidence>
<dbReference type="PROSITE" id="PS50174">
    <property type="entry name" value="G_PATCH"/>
    <property type="match status" value="1"/>
</dbReference>
<dbReference type="EMBL" id="MU005570">
    <property type="protein sequence ID" value="KAF2691305.1"/>
    <property type="molecule type" value="Genomic_DNA"/>
</dbReference>
<dbReference type="Pfam" id="PF01585">
    <property type="entry name" value="G-patch"/>
    <property type="match status" value="1"/>
</dbReference>
<dbReference type="OrthoDB" id="20282at2759"/>
<organism evidence="3 4">
    <name type="scientific">Lentithecium fluviatile CBS 122367</name>
    <dbReference type="NCBI Taxonomy" id="1168545"/>
    <lineage>
        <taxon>Eukaryota</taxon>
        <taxon>Fungi</taxon>
        <taxon>Dikarya</taxon>
        <taxon>Ascomycota</taxon>
        <taxon>Pezizomycotina</taxon>
        <taxon>Dothideomycetes</taxon>
        <taxon>Pleosporomycetidae</taxon>
        <taxon>Pleosporales</taxon>
        <taxon>Massarineae</taxon>
        <taxon>Lentitheciaceae</taxon>
        <taxon>Lentithecium</taxon>
    </lineage>
</organism>
<dbReference type="PANTHER" id="PTHR20923:SF1">
    <property type="entry name" value="G PATCH DOMAIN AND ANKYRIN REPEAT-CONTAINING PROTEIN 1"/>
    <property type="match status" value="1"/>
</dbReference>
<evidence type="ECO:0000259" key="2">
    <source>
        <dbReference type="PROSITE" id="PS50174"/>
    </source>
</evidence>
<feature type="region of interest" description="Disordered" evidence="1">
    <location>
        <begin position="1"/>
        <end position="34"/>
    </location>
</feature>
<accession>A0A6G1JMF8</accession>
<gene>
    <name evidence="3" type="ORF">K458DRAFT_382872</name>
</gene>
<evidence type="ECO:0000256" key="1">
    <source>
        <dbReference type="SAM" id="MobiDB-lite"/>
    </source>
</evidence>
<feature type="compositionally biased region" description="Polar residues" evidence="1">
    <location>
        <begin position="1"/>
        <end position="12"/>
    </location>
</feature>
<keyword evidence="4" id="KW-1185">Reference proteome</keyword>
<dbReference type="Proteomes" id="UP000799291">
    <property type="component" value="Unassembled WGS sequence"/>
</dbReference>
<reference evidence="3" key="1">
    <citation type="journal article" date="2020" name="Stud. Mycol.">
        <title>101 Dothideomycetes genomes: a test case for predicting lifestyles and emergence of pathogens.</title>
        <authorList>
            <person name="Haridas S."/>
            <person name="Albert R."/>
            <person name="Binder M."/>
            <person name="Bloem J."/>
            <person name="Labutti K."/>
            <person name="Salamov A."/>
            <person name="Andreopoulos B."/>
            <person name="Baker S."/>
            <person name="Barry K."/>
            <person name="Bills G."/>
            <person name="Bluhm B."/>
            <person name="Cannon C."/>
            <person name="Castanera R."/>
            <person name="Culley D."/>
            <person name="Daum C."/>
            <person name="Ezra D."/>
            <person name="Gonzalez J."/>
            <person name="Henrissat B."/>
            <person name="Kuo A."/>
            <person name="Liang C."/>
            <person name="Lipzen A."/>
            <person name="Lutzoni F."/>
            <person name="Magnuson J."/>
            <person name="Mondo S."/>
            <person name="Nolan M."/>
            <person name="Ohm R."/>
            <person name="Pangilinan J."/>
            <person name="Park H.-J."/>
            <person name="Ramirez L."/>
            <person name="Alfaro M."/>
            <person name="Sun H."/>
            <person name="Tritt A."/>
            <person name="Yoshinaga Y."/>
            <person name="Zwiers L.-H."/>
            <person name="Turgeon B."/>
            <person name="Goodwin S."/>
            <person name="Spatafora J."/>
            <person name="Crous P."/>
            <person name="Grigoriev I."/>
        </authorList>
    </citation>
    <scope>NUCLEOTIDE SEQUENCE</scope>
    <source>
        <strain evidence="3">CBS 122367</strain>
    </source>
</reference>
<sequence>MELQHSFPTATMTALGKPYPEDSANELPEDSRYDDADISTAPFVEHRAFGRGLWKRPIKFVPAAPASPPNPSPSKVDGASIARMYLAIVFPNGRPQPKHDDSPVCEVCKAPVKGDTEIAHYLSPVHQAALPRAPIPSGIDRTRMGLKYLEKHGFDVDARVGLGTSGQGRLFPIMLKEKRDKLGLGVDQEQVVREKKEGLVPKPVKLDAGKVRKLAAVQKKKHENLQRMFYGDDKLERYLGRMCDIDHGLK</sequence>
<evidence type="ECO:0000313" key="3">
    <source>
        <dbReference type="EMBL" id="KAF2691305.1"/>
    </source>
</evidence>
<proteinExistence type="predicted"/>